<gene>
    <name evidence="1" type="ORF">K8V11_08775</name>
</gene>
<accession>A0A921JZM2</accession>
<dbReference type="Proteomes" id="UP000776650">
    <property type="component" value="Unassembled WGS sequence"/>
</dbReference>
<reference evidence="1" key="2">
    <citation type="submission" date="2021-09" db="EMBL/GenBank/DDBJ databases">
        <authorList>
            <person name="Gilroy R."/>
        </authorList>
    </citation>
    <scope>NUCLEOTIDE SEQUENCE</scope>
    <source>
        <strain evidence="1">ChiGjej1B1-18357</strain>
    </source>
</reference>
<proteinExistence type="predicted"/>
<reference evidence="1" key="1">
    <citation type="journal article" date="2021" name="PeerJ">
        <title>Extensive microbial diversity within the chicken gut microbiome revealed by metagenomics and culture.</title>
        <authorList>
            <person name="Gilroy R."/>
            <person name="Ravi A."/>
            <person name="Getino M."/>
            <person name="Pursley I."/>
            <person name="Horton D.L."/>
            <person name="Alikhan N.F."/>
            <person name="Baker D."/>
            <person name="Gharbi K."/>
            <person name="Hall N."/>
            <person name="Watson M."/>
            <person name="Adriaenssens E.M."/>
            <person name="Foster-Nyarko E."/>
            <person name="Jarju S."/>
            <person name="Secka A."/>
            <person name="Antonio M."/>
            <person name="Oren A."/>
            <person name="Chaudhuri R.R."/>
            <person name="La Ragione R."/>
            <person name="Hildebrand F."/>
            <person name="Pallen M.J."/>
        </authorList>
    </citation>
    <scope>NUCLEOTIDE SEQUENCE</scope>
    <source>
        <strain evidence="1">ChiGjej1B1-18357</strain>
    </source>
</reference>
<evidence type="ECO:0000313" key="2">
    <source>
        <dbReference type="Proteomes" id="UP000776650"/>
    </source>
</evidence>
<evidence type="ECO:0000313" key="1">
    <source>
        <dbReference type="EMBL" id="HJE91086.1"/>
    </source>
</evidence>
<comment type="caution">
    <text evidence="1">The sequence shown here is derived from an EMBL/GenBank/DDBJ whole genome shotgun (WGS) entry which is preliminary data.</text>
</comment>
<dbReference type="RefSeq" id="WP_303912871.1">
    <property type="nucleotide sequence ID" value="NZ_DYXM01000168.1"/>
</dbReference>
<name>A0A921JZM2_9ACTN</name>
<protein>
    <submittedName>
        <fullName evidence="1">Uncharacterized protein</fullName>
    </submittedName>
</protein>
<sequence>MCSTPEIVETLDRWETSGGIWRVLSKDSDSVVFGLFTCDGGEQMSQVASPRTQELEAFLAGRLSSEGYLT</sequence>
<dbReference type="AlphaFoldDB" id="A0A921JZM2"/>
<dbReference type="EMBL" id="DYXM01000168">
    <property type="protein sequence ID" value="HJE91086.1"/>
    <property type="molecule type" value="Genomic_DNA"/>
</dbReference>
<organism evidence="1 2">
    <name type="scientific">Dietzia timorensis</name>
    <dbReference type="NCBI Taxonomy" id="499555"/>
    <lineage>
        <taxon>Bacteria</taxon>
        <taxon>Bacillati</taxon>
        <taxon>Actinomycetota</taxon>
        <taxon>Actinomycetes</taxon>
        <taxon>Mycobacteriales</taxon>
        <taxon>Dietziaceae</taxon>
        <taxon>Dietzia</taxon>
    </lineage>
</organism>